<dbReference type="InterPro" id="IPR003661">
    <property type="entry name" value="HisK_dim/P_dom"/>
</dbReference>
<dbReference type="CDD" id="cd00082">
    <property type="entry name" value="HisKA"/>
    <property type="match status" value="1"/>
</dbReference>
<evidence type="ECO:0000256" key="6">
    <source>
        <dbReference type="ARBA" id="ARBA00022777"/>
    </source>
</evidence>
<dbReference type="Pfam" id="PF00512">
    <property type="entry name" value="HisKA"/>
    <property type="match status" value="1"/>
</dbReference>
<dbReference type="PANTHER" id="PTHR43065">
    <property type="entry name" value="SENSOR HISTIDINE KINASE"/>
    <property type="match status" value="1"/>
</dbReference>
<evidence type="ECO:0000256" key="3">
    <source>
        <dbReference type="ARBA" id="ARBA00022553"/>
    </source>
</evidence>
<evidence type="ECO:0000256" key="1">
    <source>
        <dbReference type="ARBA" id="ARBA00000085"/>
    </source>
</evidence>
<dbReference type="InterPro" id="IPR036890">
    <property type="entry name" value="HATPase_C_sf"/>
</dbReference>
<evidence type="ECO:0000256" key="7">
    <source>
        <dbReference type="ARBA" id="ARBA00022840"/>
    </source>
</evidence>
<feature type="domain" description="Histidine kinase" evidence="10">
    <location>
        <begin position="289"/>
        <end position="504"/>
    </location>
</feature>
<keyword evidence="3" id="KW-0597">Phosphoprotein</keyword>
<dbReference type="InterPro" id="IPR004358">
    <property type="entry name" value="Sig_transdc_His_kin-like_C"/>
</dbReference>
<keyword evidence="7 11" id="KW-0067">ATP-binding</keyword>
<name>A0A9E8CN86_9HYPH</name>
<keyword evidence="6" id="KW-0418">Kinase</keyword>
<dbReference type="PRINTS" id="PR00344">
    <property type="entry name" value="BCTRLSENSOR"/>
</dbReference>
<keyword evidence="4" id="KW-0808">Transferase</keyword>
<organism evidence="11">
    <name type="scientific">Bosea sp. NBC_00436</name>
    <dbReference type="NCBI Taxonomy" id="2969620"/>
    <lineage>
        <taxon>Bacteria</taxon>
        <taxon>Pseudomonadati</taxon>
        <taxon>Pseudomonadota</taxon>
        <taxon>Alphaproteobacteria</taxon>
        <taxon>Hyphomicrobiales</taxon>
        <taxon>Boseaceae</taxon>
        <taxon>Bosea</taxon>
    </lineage>
</organism>
<keyword evidence="9" id="KW-1133">Transmembrane helix</keyword>
<evidence type="ECO:0000256" key="5">
    <source>
        <dbReference type="ARBA" id="ARBA00022741"/>
    </source>
</evidence>
<proteinExistence type="predicted"/>
<comment type="catalytic activity">
    <reaction evidence="1">
        <text>ATP + protein L-histidine = ADP + protein N-phospho-L-histidine.</text>
        <dbReference type="EC" id="2.7.13.3"/>
    </reaction>
</comment>
<dbReference type="GO" id="GO:0000155">
    <property type="term" value="F:phosphorelay sensor kinase activity"/>
    <property type="evidence" value="ECO:0007669"/>
    <property type="project" value="InterPro"/>
</dbReference>
<reference evidence="11" key="1">
    <citation type="submission" date="2022-08" db="EMBL/GenBank/DDBJ databases">
        <title>Complete Genome Sequences of 2 Bosea sp. soil isolates.</title>
        <authorList>
            <person name="Alvarez Arevalo M."/>
            <person name="Sterndorff E.B."/>
            <person name="Faurdal D."/>
            <person name="Joergensen T.S."/>
            <person name="Weber T."/>
        </authorList>
    </citation>
    <scope>NUCLEOTIDE SEQUENCE</scope>
    <source>
        <strain evidence="11">NBC_00436</strain>
    </source>
</reference>
<keyword evidence="9" id="KW-0472">Membrane</keyword>
<dbReference type="SMART" id="SM00387">
    <property type="entry name" value="HATPase_c"/>
    <property type="match status" value="1"/>
</dbReference>
<evidence type="ECO:0000256" key="2">
    <source>
        <dbReference type="ARBA" id="ARBA00012438"/>
    </source>
</evidence>
<dbReference type="InterPro" id="IPR036097">
    <property type="entry name" value="HisK_dim/P_sf"/>
</dbReference>
<keyword evidence="8" id="KW-0902">Two-component regulatory system</keyword>
<protein>
    <recommendedName>
        <fullName evidence="2">histidine kinase</fullName>
        <ecNumber evidence="2">2.7.13.3</ecNumber>
    </recommendedName>
</protein>
<evidence type="ECO:0000259" key="10">
    <source>
        <dbReference type="PROSITE" id="PS50109"/>
    </source>
</evidence>
<keyword evidence="5" id="KW-0547">Nucleotide-binding</keyword>
<dbReference type="EMBL" id="CP102774">
    <property type="protein sequence ID" value="UZF85919.1"/>
    <property type="molecule type" value="Genomic_DNA"/>
</dbReference>
<feature type="transmembrane region" description="Helical" evidence="9">
    <location>
        <begin position="232"/>
        <end position="252"/>
    </location>
</feature>
<accession>A0A9E8CN86</accession>
<dbReference type="PANTHER" id="PTHR43065:SF10">
    <property type="entry name" value="PEROXIDE STRESS-ACTIVATED HISTIDINE KINASE MAK3"/>
    <property type="match status" value="1"/>
</dbReference>
<dbReference type="GO" id="GO:0005524">
    <property type="term" value="F:ATP binding"/>
    <property type="evidence" value="ECO:0007669"/>
    <property type="project" value="UniProtKB-KW"/>
</dbReference>
<sequence length="512" mass="54672">MTPRLVPFLLLWIPLALAGLGLGAFVEFTRANDALQREGTTLHRIVSQRVEQHDAHLTSLAAVLASSNAESASFRAVIEAMQRFYPRIAAVELIETVSAGNVPPSLADFDPAMLSARVGALAPGQAVTLAGRSGGPFYALVKRVPDSGHGPRALVLVIDARLLTEPEGGLPGDAALKLSDAAGTAIVQHGWPLARGSPISDLSFVKALGSRSQPLVLELARRPALAELLPPGLLFGWPAAAGLGLFLLLTVLRERRASRRAREAVRLHEHDARLAHAMRVNTVGEMASGIAHEITQPLTAILSQSQAGLRLAKSGEAAPGELVGVLEANVRHARRAGEILERLRVYVTRREPQRQPQDLNRIVSNVVELSQRDLQERGVTLRLDLSEPGPQALLDRVSIEQVVHNLVRNAAEAVEGMPAGRREIVLATRLVDGEAEIAVADDGPGIAEADMARLFEPFFTTKSSGMGLGLPLCERLVESAGGRITVRNGPERGAVFIVRFPALATELGMAAE</sequence>
<dbReference type="InterPro" id="IPR003594">
    <property type="entry name" value="HATPase_dom"/>
</dbReference>
<dbReference type="SUPFAM" id="SSF47384">
    <property type="entry name" value="Homodimeric domain of signal transducing histidine kinase"/>
    <property type="match status" value="1"/>
</dbReference>
<dbReference type="EC" id="2.7.13.3" evidence="2"/>
<gene>
    <name evidence="11" type="ORF">NWE54_19160</name>
</gene>
<dbReference type="Gene3D" id="3.30.565.10">
    <property type="entry name" value="Histidine kinase-like ATPase, C-terminal domain"/>
    <property type="match status" value="1"/>
</dbReference>
<dbReference type="Gene3D" id="1.10.287.130">
    <property type="match status" value="1"/>
</dbReference>
<dbReference type="SUPFAM" id="SSF55874">
    <property type="entry name" value="ATPase domain of HSP90 chaperone/DNA topoisomerase II/histidine kinase"/>
    <property type="match status" value="1"/>
</dbReference>
<dbReference type="PROSITE" id="PS50109">
    <property type="entry name" value="HIS_KIN"/>
    <property type="match status" value="1"/>
</dbReference>
<evidence type="ECO:0000256" key="4">
    <source>
        <dbReference type="ARBA" id="ARBA00022679"/>
    </source>
</evidence>
<dbReference type="Pfam" id="PF02518">
    <property type="entry name" value="HATPase_c"/>
    <property type="match status" value="1"/>
</dbReference>
<evidence type="ECO:0000256" key="9">
    <source>
        <dbReference type="SAM" id="Phobius"/>
    </source>
</evidence>
<evidence type="ECO:0000256" key="8">
    <source>
        <dbReference type="ARBA" id="ARBA00023012"/>
    </source>
</evidence>
<dbReference type="InterPro" id="IPR005467">
    <property type="entry name" value="His_kinase_dom"/>
</dbReference>
<dbReference type="SMART" id="SM00388">
    <property type="entry name" value="HisKA"/>
    <property type="match status" value="1"/>
</dbReference>
<dbReference type="AlphaFoldDB" id="A0A9E8CN86"/>
<evidence type="ECO:0000313" key="11">
    <source>
        <dbReference type="EMBL" id="UZF85919.1"/>
    </source>
</evidence>
<keyword evidence="9" id="KW-0812">Transmembrane</keyword>